<keyword evidence="3" id="KW-1185">Reference proteome</keyword>
<sequence length="229" mass="24941">FTKFAIIAPRSLHVTWIIPRRYYSVKSDRLLVSSIRTITVLWLVTVTGGCASNLPLRHVPSDKNSMFITDASAVLTLTRSRNPDLVTCSRMNADVSVSRTASLSVSALNFGDDAEDVGEDETELQGRTPGLLAMRDALFHSCMLYQSGVITSADLLQMTQSILAKSYDVLEIEARNSQWIYNEQPAPTVATTLVTKPATTAASSSSTSTTESSDASDVKDDSDDFADYK</sequence>
<organism evidence="2 3">
    <name type="scientific">Chromatocurvus halotolerans</name>
    <dbReference type="NCBI Taxonomy" id="1132028"/>
    <lineage>
        <taxon>Bacteria</taxon>
        <taxon>Pseudomonadati</taxon>
        <taxon>Pseudomonadota</taxon>
        <taxon>Gammaproteobacteria</taxon>
        <taxon>Cellvibrionales</taxon>
        <taxon>Halieaceae</taxon>
        <taxon>Chromatocurvus</taxon>
    </lineage>
</organism>
<proteinExistence type="predicted"/>
<comment type="caution">
    <text evidence="2">The sequence shown here is derived from an EMBL/GenBank/DDBJ whole genome shotgun (WGS) entry which is preliminary data.</text>
</comment>
<feature type="region of interest" description="Disordered" evidence="1">
    <location>
        <begin position="197"/>
        <end position="229"/>
    </location>
</feature>
<dbReference type="Proteomes" id="UP000294980">
    <property type="component" value="Unassembled WGS sequence"/>
</dbReference>
<evidence type="ECO:0000313" key="3">
    <source>
        <dbReference type="Proteomes" id="UP000294980"/>
    </source>
</evidence>
<evidence type="ECO:0000256" key="1">
    <source>
        <dbReference type="SAM" id="MobiDB-lite"/>
    </source>
</evidence>
<protein>
    <submittedName>
        <fullName evidence="2">Uncharacterized protein</fullName>
    </submittedName>
</protein>
<dbReference type="RefSeq" id="WP_207895403.1">
    <property type="nucleotide sequence ID" value="NZ_SLWX01000004.1"/>
</dbReference>
<dbReference type="EMBL" id="SLWX01000004">
    <property type="protein sequence ID" value="TCO76828.1"/>
    <property type="molecule type" value="Genomic_DNA"/>
</dbReference>
<reference evidence="2 3" key="1">
    <citation type="submission" date="2019-03" db="EMBL/GenBank/DDBJ databases">
        <title>Genomic Encyclopedia of Type Strains, Phase IV (KMG-IV): sequencing the most valuable type-strain genomes for metagenomic binning, comparative biology and taxonomic classification.</title>
        <authorList>
            <person name="Goeker M."/>
        </authorList>
    </citation>
    <scope>NUCLEOTIDE SEQUENCE [LARGE SCALE GENOMIC DNA]</scope>
    <source>
        <strain evidence="2 3">DSM 23344</strain>
    </source>
</reference>
<feature type="compositionally biased region" description="Acidic residues" evidence="1">
    <location>
        <begin position="220"/>
        <end position="229"/>
    </location>
</feature>
<name>A0A4R2L2N8_9GAMM</name>
<feature type="compositionally biased region" description="Low complexity" evidence="1">
    <location>
        <begin position="198"/>
        <end position="215"/>
    </location>
</feature>
<feature type="non-terminal residue" evidence="2">
    <location>
        <position position="1"/>
    </location>
</feature>
<gene>
    <name evidence="2" type="ORF">EV688_104284</name>
</gene>
<accession>A0A4R2L2N8</accession>
<evidence type="ECO:0000313" key="2">
    <source>
        <dbReference type="EMBL" id="TCO76828.1"/>
    </source>
</evidence>
<dbReference type="AlphaFoldDB" id="A0A4R2L2N8"/>